<feature type="transmembrane region" description="Helical" evidence="1">
    <location>
        <begin position="14"/>
        <end position="31"/>
    </location>
</feature>
<organism evidence="3 4">
    <name type="scientific">Turicibacter sanguinis</name>
    <dbReference type="NCBI Taxonomy" id="154288"/>
    <lineage>
        <taxon>Bacteria</taxon>
        <taxon>Bacillati</taxon>
        <taxon>Bacillota</taxon>
        <taxon>Erysipelotrichia</taxon>
        <taxon>Erysipelotrichales</taxon>
        <taxon>Turicibacteraceae</taxon>
        <taxon>Turicibacter</taxon>
    </lineage>
</organism>
<accession>A0A9X5ANG0</accession>
<proteinExistence type="predicted"/>
<dbReference type="Proteomes" id="UP000487649">
    <property type="component" value="Unassembled WGS sequence"/>
</dbReference>
<dbReference type="GO" id="GO:0004519">
    <property type="term" value="F:endonuclease activity"/>
    <property type="evidence" value="ECO:0007669"/>
    <property type="project" value="InterPro"/>
</dbReference>
<feature type="domain" description="Restriction endonuclease type IV Mrr" evidence="2">
    <location>
        <begin position="101"/>
        <end position="207"/>
    </location>
</feature>
<dbReference type="GO" id="GO:0009307">
    <property type="term" value="P:DNA restriction-modification system"/>
    <property type="evidence" value="ECO:0007669"/>
    <property type="project" value="InterPro"/>
</dbReference>
<reference evidence="3 4" key="1">
    <citation type="journal article" date="2019" name="Nat. Med.">
        <title>A library of human gut bacterial isolates paired with longitudinal multiomics data enables mechanistic microbiome research.</title>
        <authorList>
            <person name="Poyet M."/>
            <person name="Groussin M."/>
            <person name="Gibbons S.M."/>
            <person name="Avila-Pacheco J."/>
            <person name="Jiang X."/>
            <person name="Kearney S.M."/>
            <person name="Perrotta A.R."/>
            <person name="Berdy B."/>
            <person name="Zhao S."/>
            <person name="Lieberman T.D."/>
            <person name="Swanson P.K."/>
            <person name="Smith M."/>
            <person name="Roesemann S."/>
            <person name="Alexander J.E."/>
            <person name="Rich S.A."/>
            <person name="Livny J."/>
            <person name="Vlamakis H."/>
            <person name="Clish C."/>
            <person name="Bullock K."/>
            <person name="Deik A."/>
            <person name="Scott J."/>
            <person name="Pierce K.A."/>
            <person name="Xavier R.J."/>
            <person name="Alm E.J."/>
        </authorList>
    </citation>
    <scope>NUCLEOTIDE SEQUENCE [LARGE SCALE GENOMIC DNA]</scope>
    <source>
        <strain evidence="3 4">BIOML-A198</strain>
    </source>
</reference>
<gene>
    <name evidence="3" type="ORF">GMA92_07830</name>
</gene>
<dbReference type="InterPro" id="IPR007560">
    <property type="entry name" value="Restrct_endonuc_IV_Mrr"/>
</dbReference>
<dbReference type="RefSeq" id="WP_006784380.1">
    <property type="nucleotide sequence ID" value="NZ_CABJBH010000011.1"/>
</dbReference>
<comment type="caution">
    <text evidence="3">The sequence shown here is derived from an EMBL/GenBank/DDBJ whole genome shotgun (WGS) entry which is preliminary data.</text>
</comment>
<evidence type="ECO:0000313" key="3">
    <source>
        <dbReference type="EMBL" id="MTK21328.1"/>
    </source>
</evidence>
<dbReference type="GO" id="GO:0003677">
    <property type="term" value="F:DNA binding"/>
    <property type="evidence" value="ECO:0007669"/>
    <property type="project" value="InterPro"/>
</dbReference>
<protein>
    <recommendedName>
        <fullName evidence="2">Restriction endonuclease type IV Mrr domain-containing protein</fullName>
    </recommendedName>
</protein>
<evidence type="ECO:0000313" key="4">
    <source>
        <dbReference type="Proteomes" id="UP000487649"/>
    </source>
</evidence>
<sequence length="222" mass="25580">MVNNSSAERVQKQMVLIMAGCFLWITYFIFQDFFKGIYHYFAVIPSWWLLVIGPLFGVAVLWSIHRDELAIKEAEAHWVDSQRRFAEIELQFRLIKSNFFKMSAVQFVYYCADLLRALGYQRVELVSEENVLQVIDPSGRSMLVYCLHGSEGIEYDETAIQTLKEKMARSHLEAGLFMTCANLTEVATEIATQHNIKCYNGTAISKLVWLVIEESKEKAQSI</sequence>
<evidence type="ECO:0000259" key="2">
    <source>
        <dbReference type="Pfam" id="PF04471"/>
    </source>
</evidence>
<dbReference type="EMBL" id="WMQE01000015">
    <property type="protein sequence ID" value="MTK21328.1"/>
    <property type="molecule type" value="Genomic_DNA"/>
</dbReference>
<dbReference type="AlphaFoldDB" id="A0A9X5ANG0"/>
<keyword evidence="1" id="KW-1133">Transmembrane helix</keyword>
<name>A0A9X5ANG0_9FIRM</name>
<keyword evidence="1" id="KW-0812">Transmembrane</keyword>
<keyword evidence="1" id="KW-0472">Membrane</keyword>
<dbReference type="Pfam" id="PF04471">
    <property type="entry name" value="Mrr_cat"/>
    <property type="match status" value="1"/>
</dbReference>
<feature type="transmembrane region" description="Helical" evidence="1">
    <location>
        <begin position="37"/>
        <end position="62"/>
    </location>
</feature>
<evidence type="ECO:0000256" key="1">
    <source>
        <dbReference type="SAM" id="Phobius"/>
    </source>
</evidence>